<keyword evidence="3" id="KW-1185">Reference proteome</keyword>
<protein>
    <submittedName>
        <fullName evidence="2">PiggyBac transposable element-derived protein 4-like</fullName>
    </submittedName>
</protein>
<evidence type="ECO:0000313" key="2">
    <source>
        <dbReference type="EMBL" id="KAL2713210.1"/>
    </source>
</evidence>
<gene>
    <name evidence="2" type="ORF">V1478_016908</name>
</gene>
<comment type="caution">
    <text evidence="2">The sequence shown here is derived from an EMBL/GenBank/DDBJ whole genome shotgun (WGS) entry which is preliminary data.</text>
</comment>
<accession>A0ABD2A0H6</accession>
<dbReference type="Proteomes" id="UP001607302">
    <property type="component" value="Unassembled WGS sequence"/>
</dbReference>
<dbReference type="EMBL" id="JAUDFV010000158">
    <property type="protein sequence ID" value="KAL2713210.1"/>
    <property type="molecule type" value="Genomic_DNA"/>
</dbReference>
<proteinExistence type="predicted"/>
<sequence length="106" mass="12604">MVFHTWENKSDRATPATKIIGKTNNIIRSNRRKLPKLSKPEKRNWGVFQQIRMNNDRKRIPEIVAYYNKAKFGVDVTDQMARKYRIKSKSCIWPVQFFSTSLTWPT</sequence>
<dbReference type="AlphaFoldDB" id="A0ABD2A0H6"/>
<reference evidence="2 3" key="1">
    <citation type="journal article" date="2024" name="Ann. Entomol. Soc. Am.">
        <title>Genomic analyses of the southern and eastern yellowjacket wasps (Hymenoptera: Vespidae) reveal evolutionary signatures of social life.</title>
        <authorList>
            <person name="Catto M.A."/>
            <person name="Caine P.B."/>
            <person name="Orr S.E."/>
            <person name="Hunt B.G."/>
            <person name="Goodisman M.A.D."/>
        </authorList>
    </citation>
    <scope>NUCLEOTIDE SEQUENCE [LARGE SCALE GENOMIC DNA]</scope>
    <source>
        <strain evidence="2">233</strain>
        <tissue evidence="2">Head and thorax</tissue>
    </source>
</reference>
<dbReference type="InterPro" id="IPR029526">
    <property type="entry name" value="PGBD"/>
</dbReference>
<evidence type="ECO:0000259" key="1">
    <source>
        <dbReference type="Pfam" id="PF13843"/>
    </source>
</evidence>
<evidence type="ECO:0000313" key="3">
    <source>
        <dbReference type="Proteomes" id="UP001607302"/>
    </source>
</evidence>
<name>A0ABD2A0H6_VESSQ</name>
<feature type="domain" description="PiggyBac transposable element-derived protein" evidence="1">
    <location>
        <begin position="50"/>
        <end position="100"/>
    </location>
</feature>
<organism evidence="2 3">
    <name type="scientific">Vespula squamosa</name>
    <name type="common">Southern yellow jacket</name>
    <name type="synonym">Wasp</name>
    <dbReference type="NCBI Taxonomy" id="30214"/>
    <lineage>
        <taxon>Eukaryota</taxon>
        <taxon>Metazoa</taxon>
        <taxon>Ecdysozoa</taxon>
        <taxon>Arthropoda</taxon>
        <taxon>Hexapoda</taxon>
        <taxon>Insecta</taxon>
        <taxon>Pterygota</taxon>
        <taxon>Neoptera</taxon>
        <taxon>Endopterygota</taxon>
        <taxon>Hymenoptera</taxon>
        <taxon>Apocrita</taxon>
        <taxon>Aculeata</taxon>
        <taxon>Vespoidea</taxon>
        <taxon>Vespidae</taxon>
        <taxon>Vespinae</taxon>
        <taxon>Vespula</taxon>
    </lineage>
</organism>
<dbReference type="Pfam" id="PF13843">
    <property type="entry name" value="DDE_Tnp_1_7"/>
    <property type="match status" value="1"/>
</dbReference>